<evidence type="ECO:0000313" key="3">
    <source>
        <dbReference type="EMBL" id="CDM90150.1"/>
    </source>
</evidence>
<dbReference type="Proteomes" id="UP000032930">
    <property type="component" value="Chromosome"/>
</dbReference>
<accession>A0A0B6X992</accession>
<dbReference type="NCBIfam" id="TIGR01554">
    <property type="entry name" value="major_cap_HK97"/>
    <property type="match status" value="1"/>
</dbReference>
<gene>
    <name evidence="3" type="ORF">XBW1_2793</name>
</gene>
<sequence length="63" mass="7898">MGDFNRFIVRRVTYMTLRRLVERYADYDQTAFLAFHRFDCILKTRRPSRRWSARVQRQRRNSL</sequence>
<evidence type="ECO:0000256" key="1">
    <source>
        <dbReference type="ARBA" id="ARBA00004328"/>
    </source>
</evidence>
<dbReference type="InterPro" id="IPR054612">
    <property type="entry name" value="Phage_capsid-like_C"/>
</dbReference>
<organism evidence="3 4">
    <name type="scientific">Xenorhabdus bovienii</name>
    <name type="common">Xenorhabdus nematophila subsp. bovienii</name>
    <dbReference type="NCBI Taxonomy" id="40576"/>
    <lineage>
        <taxon>Bacteria</taxon>
        <taxon>Pseudomonadati</taxon>
        <taxon>Pseudomonadota</taxon>
        <taxon>Gammaproteobacteria</taxon>
        <taxon>Enterobacterales</taxon>
        <taxon>Morganellaceae</taxon>
        <taxon>Xenorhabdus</taxon>
    </lineage>
</organism>
<protein>
    <recommendedName>
        <fullName evidence="2">Phage capsid-like C-terminal domain-containing protein</fullName>
    </recommendedName>
</protein>
<feature type="domain" description="Phage capsid-like C-terminal" evidence="2">
    <location>
        <begin position="2"/>
        <end position="41"/>
    </location>
</feature>
<name>A0A0B6X992_XENBV</name>
<proteinExistence type="predicted"/>
<dbReference type="EMBL" id="FO818637">
    <property type="protein sequence ID" value="CDM90150.1"/>
    <property type="molecule type" value="Genomic_DNA"/>
</dbReference>
<dbReference type="KEGG" id="xbv:XBW1_2793"/>
<dbReference type="Pfam" id="PF05065">
    <property type="entry name" value="Phage_capsid"/>
    <property type="match status" value="1"/>
</dbReference>
<evidence type="ECO:0000259" key="2">
    <source>
        <dbReference type="Pfam" id="PF05065"/>
    </source>
</evidence>
<dbReference type="InterPro" id="IPR024455">
    <property type="entry name" value="Phage_capsid"/>
</dbReference>
<evidence type="ECO:0000313" key="4">
    <source>
        <dbReference type="Proteomes" id="UP000032930"/>
    </source>
</evidence>
<comment type="subcellular location">
    <subcellularLocation>
        <location evidence="1">Virion</location>
    </subcellularLocation>
</comment>
<dbReference type="AlphaFoldDB" id="A0A0B6X992"/>
<reference evidence="3 4" key="1">
    <citation type="submission" date="2014-02" db="EMBL/GenBank/DDBJ databases">
        <authorList>
            <person name="Genoscope - CEA"/>
        </authorList>
    </citation>
    <scope>NUCLEOTIDE SEQUENCE [LARGE SCALE GENOMIC DNA]</scope>
    <source>
        <strain evidence="3 4">CS03</strain>
    </source>
</reference>